<dbReference type="Proteomes" id="UP001163255">
    <property type="component" value="Chromosome"/>
</dbReference>
<evidence type="ECO:0000313" key="2">
    <source>
        <dbReference type="Proteomes" id="UP001163255"/>
    </source>
</evidence>
<dbReference type="RefSeq" id="WP_262600873.1">
    <property type="nucleotide sequence ID" value="NZ_CP103300.1"/>
</dbReference>
<gene>
    <name evidence="1" type="ORF">NX720_09450</name>
</gene>
<evidence type="ECO:0000313" key="1">
    <source>
        <dbReference type="EMBL" id="UYM18111.1"/>
    </source>
</evidence>
<accession>A0ABY6GZ94</accession>
<reference evidence="1" key="1">
    <citation type="submission" date="2022-10" db="EMBL/GenBank/DDBJ databases">
        <title>Completed Genome Sequence of two octocoral isolated bacterium, Endozoicomonas euniceicola EF212T and Endozoicomonas gorgoniicola PS125T.</title>
        <authorList>
            <person name="Chiou Y.-J."/>
            <person name="Chen Y.-H."/>
        </authorList>
    </citation>
    <scope>NUCLEOTIDE SEQUENCE</scope>
    <source>
        <strain evidence="1">EF212</strain>
    </source>
</reference>
<keyword evidence="2" id="KW-1185">Reference proteome</keyword>
<dbReference type="EMBL" id="CP103300">
    <property type="protein sequence ID" value="UYM18111.1"/>
    <property type="molecule type" value="Genomic_DNA"/>
</dbReference>
<name>A0ABY6GZ94_9GAMM</name>
<sequence length="189" mass="21323">MYRQCVRENDSGKAPLPALADLKYGQADLNGDGRLETLVLMTDINYCGSGGCTAFLCSDQGGQISRMTVAREPVLLSDHTTNGWKDFYVWSDGSLRLMAYDGKRYPDNPSIAPKYDQSVGINKAEQLVRNTEIFIQDGYQLKRVEEVLIFQPADVFTFSFLHYGDPDFQYLITVNVRTGQMEISTRPLR</sequence>
<protein>
    <submittedName>
        <fullName evidence="1">Uncharacterized protein</fullName>
    </submittedName>
</protein>
<proteinExistence type="predicted"/>
<organism evidence="1 2">
    <name type="scientific">Endozoicomonas euniceicola</name>
    <dbReference type="NCBI Taxonomy" id="1234143"/>
    <lineage>
        <taxon>Bacteria</taxon>
        <taxon>Pseudomonadati</taxon>
        <taxon>Pseudomonadota</taxon>
        <taxon>Gammaproteobacteria</taxon>
        <taxon>Oceanospirillales</taxon>
        <taxon>Endozoicomonadaceae</taxon>
        <taxon>Endozoicomonas</taxon>
    </lineage>
</organism>